<keyword evidence="3" id="KW-1185">Reference proteome</keyword>
<keyword evidence="1" id="KW-0812">Transmembrane</keyword>
<evidence type="ECO:0000313" key="3">
    <source>
        <dbReference type="Proteomes" id="UP000638560"/>
    </source>
</evidence>
<organism evidence="2 3">
    <name type="scientific">Plantactinospora alkalitolerans</name>
    <dbReference type="NCBI Taxonomy" id="2789879"/>
    <lineage>
        <taxon>Bacteria</taxon>
        <taxon>Bacillati</taxon>
        <taxon>Actinomycetota</taxon>
        <taxon>Actinomycetes</taxon>
        <taxon>Micromonosporales</taxon>
        <taxon>Micromonosporaceae</taxon>
        <taxon>Plantactinospora</taxon>
    </lineage>
</organism>
<reference evidence="2 3" key="1">
    <citation type="submission" date="2020-11" db="EMBL/GenBank/DDBJ databases">
        <title>A novel isolate from a Black sea contaminated sediment with potential to produce alkanes: Plantactinospora alkalitolerans sp. nov.</title>
        <authorList>
            <person name="Carro L."/>
            <person name="Veyisoglu A."/>
            <person name="Guven K."/>
            <person name="Schumann P."/>
            <person name="Klenk H.-P."/>
            <person name="Sahin N."/>
        </authorList>
    </citation>
    <scope>NUCLEOTIDE SEQUENCE [LARGE SCALE GENOMIC DNA]</scope>
    <source>
        <strain evidence="2 3">S1510</strain>
    </source>
</reference>
<evidence type="ECO:0000256" key="1">
    <source>
        <dbReference type="SAM" id="Phobius"/>
    </source>
</evidence>
<comment type="caution">
    <text evidence="2">The sequence shown here is derived from an EMBL/GenBank/DDBJ whole genome shotgun (WGS) entry which is preliminary data.</text>
</comment>
<gene>
    <name evidence="2" type="ORF">I0C86_36220</name>
</gene>
<keyword evidence="1" id="KW-1133">Transmembrane helix</keyword>
<proteinExistence type="predicted"/>
<evidence type="ECO:0008006" key="4">
    <source>
        <dbReference type="Google" id="ProtNLM"/>
    </source>
</evidence>
<name>A0ABS0H8B8_9ACTN</name>
<sequence>MGIRLVEAPVERREDPRAQRYIVDHLPPGTIIRRQVRVTNQTDARQRLELYPAAAILENERFQFGEGRTVNELSSWISLDRTSLDLGPGDEARVKVSIGVPPEASRGERYAVVWASVTSKPRPSGNVRQIHRTGIRLYLDVGLGGEPPSDFAIGKVTPARDKQGQPSVAIEVANTGERALDMTGEVTLSEGPAGTRAGPFEVVKGTTLAPGVSGTVLVRFPRDLANGPWKIDVALASGMVKRSGSSKITFPNPGEVGESSNLFGPLGTRWGLLGASLAVGLLLVVGLAVVARRSHRRRVGADTPR</sequence>
<protein>
    <recommendedName>
        <fullName evidence="4">Peptidase</fullName>
    </recommendedName>
</protein>
<evidence type="ECO:0000313" key="2">
    <source>
        <dbReference type="EMBL" id="MBF9134337.1"/>
    </source>
</evidence>
<dbReference type="EMBL" id="JADPUN010000338">
    <property type="protein sequence ID" value="MBF9134337.1"/>
    <property type="molecule type" value="Genomic_DNA"/>
</dbReference>
<accession>A0ABS0H8B8</accession>
<keyword evidence="1" id="KW-0472">Membrane</keyword>
<dbReference type="Proteomes" id="UP000638560">
    <property type="component" value="Unassembled WGS sequence"/>
</dbReference>
<feature type="transmembrane region" description="Helical" evidence="1">
    <location>
        <begin position="270"/>
        <end position="291"/>
    </location>
</feature>